<dbReference type="InterPro" id="IPR050267">
    <property type="entry name" value="Anti-sigma-factor_SerPK"/>
</dbReference>
<dbReference type="SUPFAM" id="SSF55874">
    <property type="entry name" value="ATPase domain of HSP90 chaperone/DNA topoisomerase II/histidine kinase"/>
    <property type="match status" value="1"/>
</dbReference>
<dbReference type="InterPro" id="IPR036890">
    <property type="entry name" value="HATPase_C_sf"/>
</dbReference>
<keyword evidence="1" id="KW-0418">Kinase</keyword>
<feature type="domain" description="Histidine kinase/HSP90-like ATPase" evidence="2">
    <location>
        <begin position="10"/>
        <end position="123"/>
    </location>
</feature>
<protein>
    <submittedName>
        <fullName evidence="3">Anti-sigma regulatory factor (Ser/Thr protein kinase)</fullName>
    </submittedName>
</protein>
<keyword evidence="1" id="KW-0723">Serine/threonine-protein kinase</keyword>
<organism evidence="3 4">
    <name type="scientific">Catenuloplanes niger</name>
    <dbReference type="NCBI Taxonomy" id="587534"/>
    <lineage>
        <taxon>Bacteria</taxon>
        <taxon>Bacillati</taxon>
        <taxon>Actinomycetota</taxon>
        <taxon>Actinomycetes</taxon>
        <taxon>Micromonosporales</taxon>
        <taxon>Micromonosporaceae</taxon>
        <taxon>Catenuloplanes</taxon>
    </lineage>
</organism>
<dbReference type="Gene3D" id="3.30.565.10">
    <property type="entry name" value="Histidine kinase-like ATPase, C-terminal domain"/>
    <property type="match status" value="1"/>
</dbReference>
<keyword evidence="4" id="KW-1185">Reference proteome</keyword>
<evidence type="ECO:0000313" key="3">
    <source>
        <dbReference type="EMBL" id="MDR7321186.1"/>
    </source>
</evidence>
<dbReference type="PANTHER" id="PTHR35526">
    <property type="entry name" value="ANTI-SIGMA-F FACTOR RSBW-RELATED"/>
    <property type="match status" value="1"/>
</dbReference>
<sequence length="128" mass="13500">MSDDSRMRYAAAADLATVRAFVSARAAVLGLSEERTELLTLAVTELATNTLQHTGSGGEVRVRADRGRLVCDVTDNALDGVAVPLLGRSMPPAAALRGRGLAIVESICDEVETSVIDGATRVRIHLDL</sequence>
<dbReference type="GO" id="GO:0004674">
    <property type="term" value="F:protein serine/threonine kinase activity"/>
    <property type="evidence" value="ECO:0007669"/>
    <property type="project" value="UniProtKB-KW"/>
</dbReference>
<evidence type="ECO:0000256" key="1">
    <source>
        <dbReference type="ARBA" id="ARBA00022527"/>
    </source>
</evidence>
<dbReference type="PANTHER" id="PTHR35526:SF3">
    <property type="entry name" value="ANTI-SIGMA-F FACTOR RSBW"/>
    <property type="match status" value="1"/>
</dbReference>
<comment type="caution">
    <text evidence="3">The sequence shown here is derived from an EMBL/GenBank/DDBJ whole genome shotgun (WGS) entry which is preliminary data.</text>
</comment>
<proteinExistence type="predicted"/>
<dbReference type="Pfam" id="PF13581">
    <property type="entry name" value="HATPase_c_2"/>
    <property type="match status" value="1"/>
</dbReference>
<name>A0AAE3ZM09_9ACTN</name>
<accession>A0AAE3ZM09</accession>
<dbReference type="InterPro" id="IPR003594">
    <property type="entry name" value="HATPase_dom"/>
</dbReference>
<evidence type="ECO:0000259" key="2">
    <source>
        <dbReference type="Pfam" id="PF13581"/>
    </source>
</evidence>
<reference evidence="3 4" key="1">
    <citation type="submission" date="2023-07" db="EMBL/GenBank/DDBJ databases">
        <title>Sequencing the genomes of 1000 actinobacteria strains.</title>
        <authorList>
            <person name="Klenk H.-P."/>
        </authorList>
    </citation>
    <scope>NUCLEOTIDE SEQUENCE [LARGE SCALE GENOMIC DNA]</scope>
    <source>
        <strain evidence="3 4">DSM 44711</strain>
    </source>
</reference>
<dbReference type="RefSeq" id="WP_310410020.1">
    <property type="nucleotide sequence ID" value="NZ_JAVDYC010000001.1"/>
</dbReference>
<keyword evidence="1" id="KW-0808">Transferase</keyword>
<gene>
    <name evidence="3" type="ORF">J2S44_001436</name>
</gene>
<dbReference type="CDD" id="cd16936">
    <property type="entry name" value="HATPase_RsbW-like"/>
    <property type="match status" value="1"/>
</dbReference>
<evidence type="ECO:0000313" key="4">
    <source>
        <dbReference type="Proteomes" id="UP001183629"/>
    </source>
</evidence>
<dbReference type="Proteomes" id="UP001183629">
    <property type="component" value="Unassembled WGS sequence"/>
</dbReference>
<dbReference type="AlphaFoldDB" id="A0AAE3ZM09"/>
<dbReference type="EMBL" id="JAVDYC010000001">
    <property type="protein sequence ID" value="MDR7321186.1"/>
    <property type="molecule type" value="Genomic_DNA"/>
</dbReference>